<gene>
    <name evidence="2" type="ORF">CEXT_667101</name>
</gene>
<proteinExistence type="predicted"/>
<dbReference type="Proteomes" id="UP001054945">
    <property type="component" value="Unassembled WGS sequence"/>
</dbReference>
<accession>A0AAV4XMX0</accession>
<dbReference type="EMBL" id="BPLR01000549">
    <property type="protein sequence ID" value="GIY95570.1"/>
    <property type="molecule type" value="Genomic_DNA"/>
</dbReference>
<sequence>MIQSDVSIRVTKRGFANFRLNGEEHCSPRSITPHPPLTTVTVSIFLQIISHPSSPGPANHKGKRKGEEGKKEKKKKTISSHRQSYIMVSESLSSLFRQLHAKSCCWEFFIMLPCPNFSKTEGLDLIGVTILSLGFRAGGD</sequence>
<reference evidence="2 3" key="1">
    <citation type="submission" date="2021-06" db="EMBL/GenBank/DDBJ databases">
        <title>Caerostris extrusa draft genome.</title>
        <authorList>
            <person name="Kono N."/>
            <person name="Arakawa K."/>
        </authorList>
    </citation>
    <scope>NUCLEOTIDE SEQUENCE [LARGE SCALE GENOMIC DNA]</scope>
</reference>
<evidence type="ECO:0000256" key="1">
    <source>
        <dbReference type="SAM" id="MobiDB-lite"/>
    </source>
</evidence>
<dbReference type="AlphaFoldDB" id="A0AAV4XMX0"/>
<name>A0AAV4XMX0_CAEEX</name>
<evidence type="ECO:0000313" key="2">
    <source>
        <dbReference type="EMBL" id="GIY95570.1"/>
    </source>
</evidence>
<feature type="region of interest" description="Disordered" evidence="1">
    <location>
        <begin position="51"/>
        <end position="80"/>
    </location>
</feature>
<comment type="caution">
    <text evidence="2">The sequence shown here is derived from an EMBL/GenBank/DDBJ whole genome shotgun (WGS) entry which is preliminary data.</text>
</comment>
<protein>
    <submittedName>
        <fullName evidence="2">Uncharacterized protein</fullName>
    </submittedName>
</protein>
<organism evidence="2 3">
    <name type="scientific">Caerostris extrusa</name>
    <name type="common">Bark spider</name>
    <name type="synonym">Caerostris bankana</name>
    <dbReference type="NCBI Taxonomy" id="172846"/>
    <lineage>
        <taxon>Eukaryota</taxon>
        <taxon>Metazoa</taxon>
        <taxon>Ecdysozoa</taxon>
        <taxon>Arthropoda</taxon>
        <taxon>Chelicerata</taxon>
        <taxon>Arachnida</taxon>
        <taxon>Araneae</taxon>
        <taxon>Araneomorphae</taxon>
        <taxon>Entelegynae</taxon>
        <taxon>Araneoidea</taxon>
        <taxon>Araneidae</taxon>
        <taxon>Caerostris</taxon>
    </lineage>
</organism>
<evidence type="ECO:0000313" key="3">
    <source>
        <dbReference type="Proteomes" id="UP001054945"/>
    </source>
</evidence>
<keyword evidence="3" id="KW-1185">Reference proteome</keyword>